<protein>
    <submittedName>
        <fullName evidence="3">Gfo/Idh/MocA family oxidoreductase</fullName>
    </submittedName>
</protein>
<dbReference type="PRINTS" id="PR01775">
    <property type="entry name" value="GLFROXRDTASE"/>
</dbReference>
<feature type="domain" description="Gfo/Idh/MocA-like oxidoreductase C-terminal" evidence="2">
    <location>
        <begin position="142"/>
        <end position="348"/>
    </location>
</feature>
<accession>A0A7C5TGA7</accession>
<proteinExistence type="predicted"/>
<evidence type="ECO:0000313" key="3">
    <source>
        <dbReference type="EMBL" id="HHP82252.1"/>
    </source>
</evidence>
<dbReference type="Pfam" id="PF02894">
    <property type="entry name" value="GFO_IDH_MocA_C"/>
    <property type="match status" value="1"/>
</dbReference>
<comment type="caution">
    <text evidence="3">The sequence shown here is derived from an EMBL/GenBank/DDBJ whole genome shotgun (WGS) entry which is preliminary data.</text>
</comment>
<dbReference type="PANTHER" id="PTHR43249:SF1">
    <property type="entry name" value="D-GLUCOSIDE 3-DEHYDROGENASE"/>
    <property type="match status" value="1"/>
</dbReference>
<dbReference type="GO" id="GO:0000166">
    <property type="term" value="F:nucleotide binding"/>
    <property type="evidence" value="ECO:0007669"/>
    <property type="project" value="InterPro"/>
</dbReference>
<dbReference type="InterPro" id="IPR008354">
    <property type="entry name" value="Glc-Fru_OxRdtase_bac"/>
</dbReference>
<gene>
    <name evidence="3" type="ORF">ENM84_06280</name>
</gene>
<dbReference type="AlphaFoldDB" id="A0A7C5TGA7"/>
<dbReference type="PANTHER" id="PTHR43249">
    <property type="entry name" value="UDP-N-ACETYL-2-AMINO-2-DEOXY-D-GLUCURONATE OXIDASE"/>
    <property type="match status" value="1"/>
</dbReference>
<dbReference type="Pfam" id="PF01408">
    <property type="entry name" value="GFO_IDH_MocA"/>
    <property type="match status" value="1"/>
</dbReference>
<reference evidence="3" key="1">
    <citation type="journal article" date="2020" name="mSystems">
        <title>Genome- and Community-Level Interaction Insights into Carbon Utilization and Element Cycling Functions of Hydrothermarchaeota in Hydrothermal Sediment.</title>
        <authorList>
            <person name="Zhou Z."/>
            <person name="Liu Y."/>
            <person name="Xu W."/>
            <person name="Pan J."/>
            <person name="Luo Z.H."/>
            <person name="Li M."/>
        </authorList>
    </citation>
    <scope>NUCLEOTIDE SEQUENCE [LARGE SCALE GENOMIC DNA]</scope>
    <source>
        <strain evidence="3">SpSt-1121</strain>
    </source>
</reference>
<dbReference type="InterPro" id="IPR052515">
    <property type="entry name" value="Gfo/Idh/MocA_Oxidoreductase"/>
</dbReference>
<dbReference type="Gene3D" id="3.40.50.720">
    <property type="entry name" value="NAD(P)-binding Rossmann-like Domain"/>
    <property type="match status" value="1"/>
</dbReference>
<evidence type="ECO:0000259" key="2">
    <source>
        <dbReference type="Pfam" id="PF02894"/>
    </source>
</evidence>
<sequence length="356" mass="39610">MSRRIGVAVAGVGAIGRVHIEAIKDLEKSTDFVKLVGITCMNRSLIDEYASKYGCKGYYTYDDVVKDPEVDVVTIATPHYLHAWQAMYAIEFGKHVIVEKPIATTVTAAKEMILKARRKGVKLGVIYQGRYADGVKELMGYINSGVLGKILLVVGEMMWWRDEAMYYLKDELARSWRGMWGTEGGGALINQAIHTIDLMLLFGGEVDEVVGYIDNLAHPSINVEDIGIGVMKYRGGGYGVLTANLFTKPSTYQYRRVRVFGSKGQAELWDNELILLKSEDGASIERKPGYSAETVKVPGGLHRKLFEDFLKALLSDRDFPITGEDGLKSLEIVRAIYYSSTRKTYVKLPLQADGVL</sequence>
<dbReference type="SUPFAM" id="SSF55347">
    <property type="entry name" value="Glyceraldehyde-3-phosphate dehydrogenase-like, C-terminal domain"/>
    <property type="match status" value="1"/>
</dbReference>
<dbReference type="Gene3D" id="3.30.360.10">
    <property type="entry name" value="Dihydrodipicolinate Reductase, domain 2"/>
    <property type="match status" value="1"/>
</dbReference>
<organism evidence="3">
    <name type="scientific">Ignisphaera aggregans</name>
    <dbReference type="NCBI Taxonomy" id="334771"/>
    <lineage>
        <taxon>Archaea</taxon>
        <taxon>Thermoproteota</taxon>
        <taxon>Thermoprotei</taxon>
        <taxon>Desulfurococcales</taxon>
        <taxon>Desulfurococcaceae</taxon>
        <taxon>Ignisphaera</taxon>
    </lineage>
</organism>
<dbReference type="InterPro" id="IPR036291">
    <property type="entry name" value="NAD(P)-bd_dom_sf"/>
</dbReference>
<dbReference type="InterPro" id="IPR004104">
    <property type="entry name" value="Gfo/Idh/MocA-like_OxRdtase_C"/>
</dbReference>
<name>A0A7C5TGA7_9CREN</name>
<dbReference type="EMBL" id="DRZI01000268">
    <property type="protein sequence ID" value="HHP82252.1"/>
    <property type="molecule type" value="Genomic_DNA"/>
</dbReference>
<dbReference type="SUPFAM" id="SSF51735">
    <property type="entry name" value="NAD(P)-binding Rossmann-fold domains"/>
    <property type="match status" value="1"/>
</dbReference>
<evidence type="ECO:0000259" key="1">
    <source>
        <dbReference type="Pfam" id="PF01408"/>
    </source>
</evidence>
<feature type="domain" description="Gfo/Idh/MocA-like oxidoreductase N-terminal" evidence="1">
    <location>
        <begin position="5"/>
        <end position="126"/>
    </location>
</feature>
<dbReference type="InterPro" id="IPR000683">
    <property type="entry name" value="Gfo/Idh/MocA-like_OxRdtase_N"/>
</dbReference>